<dbReference type="Proteomes" id="UP000694728">
    <property type="component" value="Unplaced"/>
</dbReference>
<gene>
    <name evidence="7" type="primary">SCYL1</name>
</gene>
<dbReference type="Proteomes" id="UP000694724">
    <property type="component" value="Unplaced"/>
</dbReference>
<name>A0A8D1C1J4_PIG</name>
<dbReference type="PANTHER" id="PTHR12984:SF3">
    <property type="entry name" value="N-TERMINAL KINASE-LIKE PROTEIN"/>
    <property type="match status" value="1"/>
</dbReference>
<dbReference type="Pfam" id="PF00069">
    <property type="entry name" value="Pkinase"/>
    <property type="match status" value="1"/>
</dbReference>
<evidence type="ECO:0000313" key="8">
    <source>
        <dbReference type="Proteomes" id="UP000694570"/>
    </source>
</evidence>
<feature type="region of interest" description="Disordered" evidence="5">
    <location>
        <begin position="552"/>
        <end position="769"/>
    </location>
</feature>
<evidence type="ECO:0000313" key="7">
    <source>
        <dbReference type="Ensembl" id="ENSSSCP00030011328.1"/>
    </source>
</evidence>
<reference evidence="7" key="1">
    <citation type="submission" date="2025-05" db="UniProtKB">
        <authorList>
            <consortium name="Ensembl"/>
        </authorList>
    </citation>
    <scope>IDENTIFICATION</scope>
</reference>
<dbReference type="FunFam" id="1.10.510.10:FF:000324">
    <property type="entry name" value="N-terminal kinase-like protein isoform X2"/>
    <property type="match status" value="1"/>
</dbReference>
<dbReference type="GO" id="GO:0005524">
    <property type="term" value="F:ATP binding"/>
    <property type="evidence" value="ECO:0007669"/>
    <property type="project" value="InterPro"/>
</dbReference>
<dbReference type="FunFam" id="3.30.200.20:FF:000311">
    <property type="entry name" value="N-terminal kinase-like protein isoform X2"/>
    <property type="match status" value="1"/>
</dbReference>
<dbReference type="InterPro" id="IPR016024">
    <property type="entry name" value="ARM-type_fold"/>
</dbReference>
<dbReference type="Proteomes" id="UP000694725">
    <property type="component" value="Unplaced"/>
</dbReference>
<dbReference type="AlphaFoldDB" id="A0A8D1C1J4"/>
<dbReference type="InterPro" id="IPR011009">
    <property type="entry name" value="Kinase-like_dom_sf"/>
</dbReference>
<proteinExistence type="inferred from homology"/>
<dbReference type="Ensembl" id="ENSSSCT00055037940.1">
    <property type="protein sequence ID" value="ENSSSCP00055030153.1"/>
    <property type="gene ID" value="ENSSSCG00055017952.1"/>
</dbReference>
<comment type="function">
    <text evidence="4">Regulates COPI-mediated retrograde protein traffic at the interface between the Golgi apparatus and the endoplasmic reticulum. Involved in the maintenance of the Golgi apparatus morphology.</text>
</comment>
<dbReference type="CDD" id="cd14011">
    <property type="entry name" value="PK_SCY1_like"/>
    <property type="match status" value="1"/>
</dbReference>
<dbReference type="Ensembl" id="ENSSSCT00030025357.1">
    <property type="protein sequence ID" value="ENSSSCP00030011328.1"/>
    <property type="gene ID" value="ENSSSCG00030018195.1"/>
</dbReference>
<dbReference type="GO" id="GO:0004672">
    <property type="term" value="F:protein kinase activity"/>
    <property type="evidence" value="ECO:0007669"/>
    <property type="project" value="InterPro"/>
</dbReference>
<feature type="domain" description="Protein kinase" evidence="6">
    <location>
        <begin position="14"/>
        <end position="314"/>
    </location>
</feature>
<evidence type="ECO:0000256" key="4">
    <source>
        <dbReference type="ARBA" id="ARBA00056114"/>
    </source>
</evidence>
<evidence type="ECO:0000256" key="2">
    <source>
        <dbReference type="ARBA" id="ARBA00040972"/>
    </source>
</evidence>
<dbReference type="Proteomes" id="UP000694570">
    <property type="component" value="Unplaced"/>
</dbReference>
<feature type="compositionally biased region" description="Polar residues" evidence="5">
    <location>
        <begin position="622"/>
        <end position="653"/>
    </location>
</feature>
<feature type="compositionally biased region" description="Basic and acidic residues" evidence="5">
    <location>
        <begin position="726"/>
        <end position="736"/>
    </location>
</feature>
<accession>A0A8D1C1J4</accession>
<dbReference type="Ensembl" id="ENSSSCT00035081591.1">
    <property type="protein sequence ID" value="ENSSSCP00035033778.1"/>
    <property type="gene ID" value="ENSSSCG00035060584.1"/>
</dbReference>
<evidence type="ECO:0000259" key="6">
    <source>
        <dbReference type="PROSITE" id="PS50011"/>
    </source>
</evidence>
<dbReference type="Gene3D" id="1.25.10.10">
    <property type="entry name" value="Leucine-rich Repeat Variant"/>
    <property type="match status" value="2"/>
</dbReference>
<dbReference type="InterPro" id="IPR011989">
    <property type="entry name" value="ARM-like"/>
</dbReference>
<dbReference type="Ensembl" id="ENSSSCT00045057478.1">
    <property type="protein sequence ID" value="ENSSSCP00045040197.1"/>
    <property type="gene ID" value="ENSSSCG00045032548.1"/>
</dbReference>
<dbReference type="Gene3D" id="1.10.510.10">
    <property type="entry name" value="Transferase(Phosphotransferase) domain 1"/>
    <property type="match status" value="1"/>
</dbReference>
<dbReference type="InterPro" id="IPR051177">
    <property type="entry name" value="CIK-Related_Protein"/>
</dbReference>
<dbReference type="Ensembl" id="ENSSSCT00065050996.1">
    <property type="protein sequence ID" value="ENSSSCP00065022113.1"/>
    <property type="gene ID" value="ENSSSCG00065037357.1"/>
</dbReference>
<evidence type="ECO:0000256" key="5">
    <source>
        <dbReference type="SAM" id="MobiDB-lite"/>
    </source>
</evidence>
<dbReference type="Gene3D" id="3.30.200.20">
    <property type="entry name" value="Phosphorylase Kinase, domain 1"/>
    <property type="match status" value="1"/>
</dbReference>
<organism evidence="7 8">
    <name type="scientific">Sus scrofa</name>
    <name type="common">Pig</name>
    <dbReference type="NCBI Taxonomy" id="9823"/>
    <lineage>
        <taxon>Eukaryota</taxon>
        <taxon>Metazoa</taxon>
        <taxon>Chordata</taxon>
        <taxon>Craniata</taxon>
        <taxon>Vertebrata</taxon>
        <taxon>Euteleostomi</taxon>
        <taxon>Mammalia</taxon>
        <taxon>Eutheria</taxon>
        <taxon>Laurasiatheria</taxon>
        <taxon>Artiodactyla</taxon>
        <taxon>Suina</taxon>
        <taxon>Suidae</taxon>
        <taxon>Sus</taxon>
    </lineage>
</organism>
<comment type="similarity">
    <text evidence="1">Belongs to the protein kinase superfamily.</text>
</comment>
<evidence type="ECO:0000256" key="1">
    <source>
        <dbReference type="ARBA" id="ARBA00038349"/>
    </source>
</evidence>
<dbReference type="PANTHER" id="PTHR12984">
    <property type="entry name" value="SCY1-RELATED S/T PROTEIN KINASE-LIKE"/>
    <property type="match status" value="1"/>
</dbReference>
<sequence>MWFFARDPVRDFPFELSPEPPEGSPPGPWALHRGRKKATGSPVSIFVYDVKPGAEEQTQVAKAAFKRLKTLRHPNILAYIDGLETEKCLHVVTEAVTPLAAYLKARTETGDLREMELSWGLHQIVKALSFLVNDCSLIHNNVCMAAVFVDRAGEWKLGGLDYMYSAQGNGGGPPRKGVPELEQYDPPELADGSGKAVREKWSADMWRLGCLIWEVFNGPLPRAAALRNPGKIPKSLVPHYCELVGANPKVRPNPARFLQNCRAPGGFMNNRFVETNLFLEEIQIKEPAEKQKFFQELSKSLDSFPEDFCRHKVLPQLLTAFEFGNAGAVVLTPLFKVGKFLSAEEYQQKIVPVVVKMFSSTDRAMRIRLLQQSMLLLAPKLNEANLNVELMKHFARLQAKDEQGPIRCNTTVCLGKIGSYLSASTRHRVLTSAFSRATKDPFAPSRVAGVLGFAATHNLYSMTDCAHKILPVLCGLTVDPEKSVRDQAFKAIRSFLSKLESVSEDPTQLAEVEKDVHAASSPGVGGAAASWAGWAVTGVSSLTSKLIRAHPTAAPAETNVPQRPVPEGLPAPTPAPAPAPATTSGHWETQEEAKDTEEDSSAADRWDDEDWGSLEQEAESVLAQQDDWSTGGQSSQPGQTSNSGHKSPESDWSSWEAEGSWEQAWQEPSPPEPPPEGTRLASEYNWGGPEPSDKGDPFAALSARREAAAQPRPDSWGDDNWEGLETESRQAKAELARKKREERRREMEAKRAEKKAAKGPMKLGTRKLD</sequence>
<feature type="compositionally biased region" description="Pro residues" evidence="5">
    <location>
        <begin position="563"/>
        <end position="579"/>
    </location>
</feature>
<feature type="compositionally biased region" description="Basic and acidic residues" evidence="5">
    <location>
        <begin position="743"/>
        <end position="756"/>
    </location>
</feature>
<evidence type="ECO:0000256" key="3">
    <source>
        <dbReference type="ARBA" id="ARBA00042347"/>
    </source>
</evidence>
<dbReference type="SUPFAM" id="SSF56112">
    <property type="entry name" value="Protein kinase-like (PK-like)"/>
    <property type="match status" value="1"/>
</dbReference>
<dbReference type="PROSITE" id="PS50011">
    <property type="entry name" value="PROTEIN_KINASE_DOM"/>
    <property type="match status" value="1"/>
</dbReference>
<dbReference type="InterPro" id="IPR000719">
    <property type="entry name" value="Prot_kinase_dom"/>
</dbReference>
<dbReference type="Proteomes" id="UP000694720">
    <property type="component" value="Unplaced"/>
</dbReference>
<feature type="compositionally biased region" description="Acidic residues" evidence="5">
    <location>
        <begin position="594"/>
        <end position="618"/>
    </location>
</feature>
<dbReference type="SUPFAM" id="SSF48371">
    <property type="entry name" value="ARM repeat"/>
    <property type="match status" value="1"/>
</dbReference>
<feature type="compositionally biased region" description="Pro residues" evidence="5">
    <location>
        <begin position="18"/>
        <end position="28"/>
    </location>
</feature>
<feature type="region of interest" description="Disordered" evidence="5">
    <location>
        <begin position="14"/>
        <end position="35"/>
    </location>
</feature>
<protein>
    <recommendedName>
        <fullName evidence="2">N-terminal kinase-like protein</fullName>
    </recommendedName>
    <alternativeName>
        <fullName evidence="3">SCY1-like protein 1</fullName>
    </alternativeName>
</protein>
<feature type="compositionally biased region" description="Acidic residues" evidence="5">
    <location>
        <begin position="716"/>
        <end position="725"/>
    </location>
</feature>